<reference evidence="2" key="1">
    <citation type="submission" date="2020-06" db="EMBL/GenBank/DDBJ databases">
        <authorList>
            <person name="Li T."/>
            <person name="Hu X."/>
            <person name="Zhang T."/>
            <person name="Song X."/>
            <person name="Zhang H."/>
            <person name="Dai N."/>
            <person name="Sheng W."/>
            <person name="Hou X."/>
            <person name="Wei L."/>
        </authorList>
    </citation>
    <scope>NUCLEOTIDE SEQUENCE</scope>
    <source>
        <strain evidence="2">KEN8</strain>
        <tissue evidence="2">Leaf</tissue>
    </source>
</reference>
<dbReference type="InterPro" id="IPR043502">
    <property type="entry name" value="DNA/RNA_pol_sf"/>
</dbReference>
<dbReference type="SUPFAM" id="SSF56672">
    <property type="entry name" value="DNA/RNA polymerases"/>
    <property type="match status" value="1"/>
</dbReference>
<proteinExistence type="predicted"/>
<dbReference type="InterPro" id="IPR053134">
    <property type="entry name" value="RNA-dir_DNA_polymerase"/>
</dbReference>
<evidence type="ECO:0000313" key="2">
    <source>
        <dbReference type="EMBL" id="KAL0324626.1"/>
    </source>
</evidence>
<protein>
    <recommendedName>
        <fullName evidence="3">Reverse transcriptase domain-containing protein</fullName>
    </recommendedName>
</protein>
<gene>
    <name evidence="2" type="ORF">Scaly_2429700</name>
</gene>
<feature type="region of interest" description="Disordered" evidence="1">
    <location>
        <begin position="1"/>
        <end position="30"/>
    </location>
</feature>
<sequence length="154" mass="17509">MVGKDFSPDPLPKEAPRSLTGGRIEASDPTRKGVIRMIARGAIKKGRKMSSEGMLEQESQKKRGKYLLLGKELEVKGDALVDRLVDKIFRPQLGRNVEVYVDDMLVKIKEANDHIKDLKETFAILRKYWLKLVCVLGERRAVLGFHGDRARYQS</sequence>
<reference evidence="2" key="2">
    <citation type="journal article" date="2024" name="Plant">
        <title>Genomic evolution and insights into agronomic trait innovations of Sesamum species.</title>
        <authorList>
            <person name="Miao H."/>
            <person name="Wang L."/>
            <person name="Qu L."/>
            <person name="Liu H."/>
            <person name="Sun Y."/>
            <person name="Le M."/>
            <person name="Wang Q."/>
            <person name="Wei S."/>
            <person name="Zheng Y."/>
            <person name="Lin W."/>
            <person name="Duan Y."/>
            <person name="Cao H."/>
            <person name="Xiong S."/>
            <person name="Wang X."/>
            <person name="Wei L."/>
            <person name="Li C."/>
            <person name="Ma Q."/>
            <person name="Ju M."/>
            <person name="Zhao R."/>
            <person name="Li G."/>
            <person name="Mu C."/>
            <person name="Tian Q."/>
            <person name="Mei H."/>
            <person name="Zhang T."/>
            <person name="Gao T."/>
            <person name="Zhang H."/>
        </authorList>
    </citation>
    <scope>NUCLEOTIDE SEQUENCE</scope>
    <source>
        <strain evidence="2">KEN8</strain>
    </source>
</reference>
<dbReference type="EMBL" id="JACGWM010000015">
    <property type="protein sequence ID" value="KAL0324626.1"/>
    <property type="molecule type" value="Genomic_DNA"/>
</dbReference>
<dbReference type="InterPro" id="IPR043128">
    <property type="entry name" value="Rev_trsase/Diguanyl_cyclase"/>
</dbReference>
<dbReference type="PANTHER" id="PTHR24559:SF430">
    <property type="entry name" value="RNA-DIRECTED DNA POLYMERASE"/>
    <property type="match status" value="1"/>
</dbReference>
<evidence type="ECO:0000256" key="1">
    <source>
        <dbReference type="SAM" id="MobiDB-lite"/>
    </source>
</evidence>
<comment type="caution">
    <text evidence="2">The sequence shown here is derived from an EMBL/GenBank/DDBJ whole genome shotgun (WGS) entry which is preliminary data.</text>
</comment>
<accession>A0AAW2M3K5</accession>
<evidence type="ECO:0008006" key="3">
    <source>
        <dbReference type="Google" id="ProtNLM"/>
    </source>
</evidence>
<organism evidence="2">
    <name type="scientific">Sesamum calycinum</name>
    <dbReference type="NCBI Taxonomy" id="2727403"/>
    <lineage>
        <taxon>Eukaryota</taxon>
        <taxon>Viridiplantae</taxon>
        <taxon>Streptophyta</taxon>
        <taxon>Embryophyta</taxon>
        <taxon>Tracheophyta</taxon>
        <taxon>Spermatophyta</taxon>
        <taxon>Magnoliopsida</taxon>
        <taxon>eudicotyledons</taxon>
        <taxon>Gunneridae</taxon>
        <taxon>Pentapetalae</taxon>
        <taxon>asterids</taxon>
        <taxon>lamiids</taxon>
        <taxon>Lamiales</taxon>
        <taxon>Pedaliaceae</taxon>
        <taxon>Sesamum</taxon>
    </lineage>
</organism>
<dbReference type="AlphaFoldDB" id="A0AAW2M3K5"/>
<dbReference type="Gene3D" id="3.30.70.270">
    <property type="match status" value="1"/>
</dbReference>
<name>A0AAW2M3K5_9LAMI</name>
<dbReference type="PANTHER" id="PTHR24559">
    <property type="entry name" value="TRANSPOSON TY3-I GAG-POL POLYPROTEIN"/>
    <property type="match status" value="1"/>
</dbReference>